<accession>A0A4U1L9N3</accession>
<dbReference type="Pfam" id="PF13590">
    <property type="entry name" value="DUF4136"/>
    <property type="match status" value="1"/>
</dbReference>
<feature type="domain" description="DUF4136" evidence="2">
    <location>
        <begin position="45"/>
        <end position="191"/>
    </location>
</feature>
<evidence type="ECO:0000259" key="2">
    <source>
        <dbReference type="Pfam" id="PF13590"/>
    </source>
</evidence>
<comment type="caution">
    <text evidence="3">The sequence shown here is derived from an EMBL/GenBank/DDBJ whole genome shotgun (WGS) entry which is preliminary data.</text>
</comment>
<reference evidence="3 4" key="1">
    <citation type="submission" date="2019-04" db="EMBL/GenBank/DDBJ databases">
        <authorList>
            <person name="Yang Y."/>
            <person name="Wei D."/>
        </authorList>
    </citation>
    <scope>NUCLEOTIDE SEQUENCE [LARGE SCALE GENOMIC DNA]</scope>
    <source>
        <strain evidence="3 4">L-1-4w-11</strain>
    </source>
</reference>
<feature type="signal peptide" evidence="1">
    <location>
        <begin position="1"/>
        <end position="19"/>
    </location>
</feature>
<evidence type="ECO:0000313" key="3">
    <source>
        <dbReference type="EMBL" id="TKD53100.1"/>
    </source>
</evidence>
<evidence type="ECO:0000313" key="4">
    <source>
        <dbReference type="Proteomes" id="UP000309138"/>
    </source>
</evidence>
<organism evidence="3 4">
    <name type="scientific">Sphingomonas baiyangensis</name>
    <dbReference type="NCBI Taxonomy" id="2572576"/>
    <lineage>
        <taxon>Bacteria</taxon>
        <taxon>Pseudomonadati</taxon>
        <taxon>Pseudomonadota</taxon>
        <taxon>Alphaproteobacteria</taxon>
        <taxon>Sphingomonadales</taxon>
        <taxon>Sphingomonadaceae</taxon>
        <taxon>Sphingomonas</taxon>
    </lineage>
</organism>
<gene>
    <name evidence="3" type="ORF">FBR43_01810</name>
</gene>
<evidence type="ECO:0000256" key="1">
    <source>
        <dbReference type="SAM" id="SignalP"/>
    </source>
</evidence>
<dbReference type="AlphaFoldDB" id="A0A4U1L9N3"/>
<dbReference type="Proteomes" id="UP000309138">
    <property type="component" value="Unassembled WGS sequence"/>
</dbReference>
<name>A0A4U1L9N3_9SPHN</name>
<sequence length="200" mass="20274">MSAMFARIAIVLVAGLTSACSTTGAVRGPVDVIRYNLGTPIRPGTFAVDPLRSTEQISDEYGAYVNAVAQGLGGLGFSRVPDGSPSEYLLEISFARAAAGTVRTGSPVSIGLGGVSGGMGGAVGGGLSTALGGRTRQLVTSELTAKIRRRVDNTVTWEGAARTQGTLPETPAASAAQAARMADALFRDFPGQSGITTTVP</sequence>
<dbReference type="InterPro" id="IPR025411">
    <property type="entry name" value="DUF4136"/>
</dbReference>
<protein>
    <submittedName>
        <fullName evidence="3">DUF4136 domain-containing protein</fullName>
    </submittedName>
</protein>
<dbReference type="EMBL" id="SWKR01000001">
    <property type="protein sequence ID" value="TKD53100.1"/>
    <property type="molecule type" value="Genomic_DNA"/>
</dbReference>
<keyword evidence="1" id="KW-0732">Signal</keyword>
<proteinExistence type="predicted"/>
<dbReference type="PROSITE" id="PS51257">
    <property type="entry name" value="PROKAR_LIPOPROTEIN"/>
    <property type="match status" value="1"/>
</dbReference>
<keyword evidence="4" id="KW-1185">Reference proteome</keyword>
<dbReference type="OrthoDB" id="7428103at2"/>
<feature type="chain" id="PRO_5020202185" evidence="1">
    <location>
        <begin position="20"/>
        <end position="200"/>
    </location>
</feature>